<evidence type="ECO:0000313" key="1">
    <source>
        <dbReference type="EMBL" id="RAK28254.1"/>
    </source>
</evidence>
<proteinExistence type="predicted"/>
<evidence type="ECO:0000313" key="2">
    <source>
        <dbReference type="Proteomes" id="UP000249341"/>
    </source>
</evidence>
<keyword evidence="2" id="KW-1185">Reference proteome</keyword>
<dbReference type="EMBL" id="QLMJ01000020">
    <property type="protein sequence ID" value="RAK28254.1"/>
    <property type="molecule type" value="Genomic_DNA"/>
</dbReference>
<gene>
    <name evidence="1" type="ORF">B0I29_12021</name>
</gene>
<sequence length="201" mass="22211">MCKCLNLRSLISPSVGSVVSGGVSTDYSPVPDLNALKAFQDRFGYESYSECFGLDDWNDPGSGLASGWSKDPAFLAALLPFARATGGGSFYALWRIDDRADLATLPVIVFGDEGGEHVIARTVRELFQLLAFDSEPSVDHEQVYFYRDEDDDHTEHHDAYVAWLDETFGLAPAGEPDDIVAAAQEEFGEHFAVWKSQYLSW</sequence>
<comment type="caution">
    <text evidence="1">The sequence shown here is derived from an EMBL/GenBank/DDBJ whole genome shotgun (WGS) entry which is preliminary data.</text>
</comment>
<dbReference type="Proteomes" id="UP000249341">
    <property type="component" value="Unassembled WGS sequence"/>
</dbReference>
<accession>A0A327Z1D4</accession>
<dbReference type="AlphaFoldDB" id="A0A327Z1D4"/>
<name>A0A327Z1D4_9ACTN</name>
<reference evidence="1 2" key="1">
    <citation type="submission" date="2018-06" db="EMBL/GenBank/DDBJ databases">
        <title>Genomic Encyclopedia of Type Strains, Phase III (KMG-III): the genomes of soil and plant-associated and newly described type strains.</title>
        <authorList>
            <person name="Whitman W."/>
        </authorList>
    </citation>
    <scope>NUCLEOTIDE SEQUENCE [LARGE SCALE GENOMIC DNA]</scope>
    <source>
        <strain evidence="1 2">CGMCC 4.7090</strain>
    </source>
</reference>
<organism evidence="1 2">
    <name type="scientific">Actinoplanes lutulentus</name>
    <dbReference type="NCBI Taxonomy" id="1287878"/>
    <lineage>
        <taxon>Bacteria</taxon>
        <taxon>Bacillati</taxon>
        <taxon>Actinomycetota</taxon>
        <taxon>Actinomycetes</taxon>
        <taxon>Micromonosporales</taxon>
        <taxon>Micromonosporaceae</taxon>
        <taxon>Actinoplanes</taxon>
    </lineage>
</organism>
<protein>
    <submittedName>
        <fullName evidence="1">Uncharacterized protein</fullName>
    </submittedName>
</protein>